<gene>
    <name evidence="2" type="ORF">CVO76_11315</name>
</gene>
<evidence type="ECO:0000256" key="1">
    <source>
        <dbReference type="SAM" id="Phobius"/>
    </source>
</evidence>
<dbReference type="RefSeq" id="WP_208739319.1">
    <property type="nucleotide sequence ID" value="NZ_CP024915.1"/>
</dbReference>
<dbReference type="AlphaFoldDB" id="A0A2L0UFX9"/>
<proteinExistence type="predicted"/>
<organism evidence="2 3">
    <name type="scientific">Arthrobacter agilis</name>
    <dbReference type="NCBI Taxonomy" id="37921"/>
    <lineage>
        <taxon>Bacteria</taxon>
        <taxon>Bacillati</taxon>
        <taxon>Actinomycetota</taxon>
        <taxon>Actinomycetes</taxon>
        <taxon>Micrococcales</taxon>
        <taxon>Micrococcaceae</taxon>
        <taxon>Arthrobacter</taxon>
    </lineage>
</organism>
<dbReference type="EMBL" id="CP024915">
    <property type="protein sequence ID" value="AUZ88161.1"/>
    <property type="molecule type" value="Genomic_DNA"/>
</dbReference>
<reference evidence="2 3" key="1">
    <citation type="submission" date="2017-11" db="EMBL/GenBank/DDBJ databases">
        <title>Draft genome of Arthrobacter agilis strain UMCV2, a plant growth-promoting rhizobacterium and biocontrol capacity of phytopathogenic fungi.</title>
        <authorList>
            <person name="Martinez-Camara R."/>
            <person name="Santoyo G."/>
            <person name="Moreno-Hagelsieb G."/>
            <person name="Valencia-Cantero E."/>
        </authorList>
    </citation>
    <scope>NUCLEOTIDE SEQUENCE [LARGE SCALE GENOMIC DNA]</scope>
    <source>
        <strain evidence="2 3">UMCV2</strain>
    </source>
</reference>
<feature type="transmembrane region" description="Helical" evidence="1">
    <location>
        <begin position="287"/>
        <end position="306"/>
    </location>
</feature>
<evidence type="ECO:0000313" key="2">
    <source>
        <dbReference type="EMBL" id="AUZ88161.1"/>
    </source>
</evidence>
<feature type="transmembrane region" description="Helical" evidence="1">
    <location>
        <begin position="174"/>
        <end position="193"/>
    </location>
</feature>
<keyword evidence="1" id="KW-1133">Transmembrane helix</keyword>
<accession>A0A2L0UFX9</accession>
<feature type="transmembrane region" description="Helical" evidence="1">
    <location>
        <begin position="213"/>
        <end position="235"/>
    </location>
</feature>
<protein>
    <submittedName>
        <fullName evidence="2">Uncharacterized protein</fullName>
    </submittedName>
</protein>
<feature type="transmembrane region" description="Helical" evidence="1">
    <location>
        <begin position="86"/>
        <end position="108"/>
    </location>
</feature>
<sequence length="328" mass="35285">MTSLTDRYIWAAVRTVPEAQRSGLEPEIREMIEESIDVRLAAGDDPASAERATLTGLGDPERLAADYVDRPLVLVGPRYYLEWLRLLKTIAFISVPIAAAAVFVVQLFTTGSVGGAIGSAAATAISVTVHVGFWTTLLFVILERTGSTEAGMEWTVDRLPELPDGSRDGRRSELVASLVFLAVFAGLILWQQVRPAVRAEDGSGIPLLDPALWTSWLPWFLGLIVAEAFFATWIFRRGWSWSAAAVNLVLGVAFTVPALQLWAAGDLLNPAFLDATGWDPGVATEGWTVSTIVTASVLVLAVWDVADGFLKAGRASGAASPRRVLADH</sequence>
<name>A0A2L0UFX9_9MICC</name>
<dbReference type="Proteomes" id="UP000239187">
    <property type="component" value="Chromosome"/>
</dbReference>
<evidence type="ECO:0000313" key="3">
    <source>
        <dbReference type="Proteomes" id="UP000239187"/>
    </source>
</evidence>
<feature type="transmembrane region" description="Helical" evidence="1">
    <location>
        <begin position="242"/>
        <end position="263"/>
    </location>
</feature>
<keyword evidence="1" id="KW-0472">Membrane</keyword>
<feature type="transmembrane region" description="Helical" evidence="1">
    <location>
        <begin position="120"/>
        <end position="142"/>
    </location>
</feature>
<keyword evidence="1" id="KW-0812">Transmembrane</keyword>